<dbReference type="InterPro" id="IPR029063">
    <property type="entry name" value="SAM-dependent_MTases_sf"/>
</dbReference>
<dbReference type="GO" id="GO:0008757">
    <property type="term" value="F:S-adenosylmethionine-dependent methyltransferase activity"/>
    <property type="evidence" value="ECO:0007669"/>
    <property type="project" value="InterPro"/>
</dbReference>
<comment type="caution">
    <text evidence="3">The sequence shown here is derived from an EMBL/GenBank/DDBJ whole genome shotgun (WGS) entry which is preliminary data.</text>
</comment>
<dbReference type="Proteomes" id="UP000642748">
    <property type="component" value="Unassembled WGS sequence"/>
</dbReference>
<proteinExistence type="predicted"/>
<dbReference type="SUPFAM" id="SSF53335">
    <property type="entry name" value="S-adenosyl-L-methionine-dependent methyltransferases"/>
    <property type="match status" value="1"/>
</dbReference>
<protein>
    <recommendedName>
        <fullName evidence="2">Methyltransferase type 11 domain-containing protein</fullName>
    </recommendedName>
</protein>
<name>A0A8J3VRN5_9ACTN</name>
<feature type="domain" description="Methyltransferase type 11" evidence="2">
    <location>
        <begin position="92"/>
        <end position="164"/>
    </location>
</feature>
<dbReference type="EMBL" id="BONZ01000041">
    <property type="protein sequence ID" value="GIH16299.1"/>
    <property type="molecule type" value="Genomic_DNA"/>
</dbReference>
<evidence type="ECO:0000313" key="3">
    <source>
        <dbReference type="EMBL" id="GIH16299.1"/>
    </source>
</evidence>
<dbReference type="InterPro" id="IPR013216">
    <property type="entry name" value="Methyltransf_11"/>
</dbReference>
<reference evidence="3" key="1">
    <citation type="submission" date="2021-01" db="EMBL/GenBank/DDBJ databases">
        <title>Whole genome shotgun sequence of Rugosimonospora africana NBRC 104875.</title>
        <authorList>
            <person name="Komaki H."/>
            <person name="Tamura T."/>
        </authorList>
    </citation>
    <scope>NUCLEOTIDE SEQUENCE</scope>
    <source>
        <strain evidence="3">NBRC 104875</strain>
    </source>
</reference>
<keyword evidence="4" id="KW-1185">Reference proteome</keyword>
<sequence length="268" mass="28270">MQAAARREAKRFDHRWWEASAPLYDRLWTEPLSARLAETIVELAGAPGRLVLLAGAAQPTLATALVEAGHRVVALGRQPSAAAAAGPAPSRSQTARSQATQRLSPRSVARATVTWLGDDVDDLSGLHASVDLVVAVNVVHTQPRPAITALRLAGLLAEGGRLICTGPGERTGGVRVARAERRTGLGWGTVWAHAAGRLTVEALDALTAHHRNQALPLAVRAAADAFRLDISWIEVPQAKQTLAVLDRVPAPDPASTLIPGLPALPNTR</sequence>
<accession>A0A8J3VRN5</accession>
<dbReference type="Pfam" id="PF08241">
    <property type="entry name" value="Methyltransf_11"/>
    <property type="match status" value="1"/>
</dbReference>
<feature type="region of interest" description="Disordered" evidence="1">
    <location>
        <begin position="82"/>
        <end position="105"/>
    </location>
</feature>
<evidence type="ECO:0000313" key="4">
    <source>
        <dbReference type="Proteomes" id="UP000642748"/>
    </source>
</evidence>
<dbReference type="AlphaFoldDB" id="A0A8J3VRN5"/>
<feature type="compositionally biased region" description="Polar residues" evidence="1">
    <location>
        <begin position="94"/>
        <end position="104"/>
    </location>
</feature>
<organism evidence="3 4">
    <name type="scientific">Rugosimonospora africana</name>
    <dbReference type="NCBI Taxonomy" id="556532"/>
    <lineage>
        <taxon>Bacteria</taxon>
        <taxon>Bacillati</taxon>
        <taxon>Actinomycetota</taxon>
        <taxon>Actinomycetes</taxon>
        <taxon>Micromonosporales</taxon>
        <taxon>Micromonosporaceae</taxon>
        <taxon>Rugosimonospora</taxon>
    </lineage>
</organism>
<gene>
    <name evidence="3" type="ORF">Raf01_44710</name>
</gene>
<dbReference type="Gene3D" id="3.40.50.150">
    <property type="entry name" value="Vaccinia Virus protein VP39"/>
    <property type="match status" value="1"/>
</dbReference>
<evidence type="ECO:0000256" key="1">
    <source>
        <dbReference type="SAM" id="MobiDB-lite"/>
    </source>
</evidence>
<evidence type="ECO:0000259" key="2">
    <source>
        <dbReference type="Pfam" id="PF08241"/>
    </source>
</evidence>
<feature type="compositionally biased region" description="Low complexity" evidence="1">
    <location>
        <begin position="82"/>
        <end position="93"/>
    </location>
</feature>